<evidence type="ECO:0000313" key="3">
    <source>
        <dbReference type="Proteomes" id="UP000289411"/>
    </source>
</evidence>
<dbReference type="InterPro" id="IPR046341">
    <property type="entry name" value="SET_dom_sf"/>
</dbReference>
<dbReference type="SUPFAM" id="SSF82199">
    <property type="entry name" value="SET domain"/>
    <property type="match status" value="1"/>
</dbReference>
<protein>
    <submittedName>
        <fullName evidence="2">SET domain-containing protein-lysine N-methyltransferase</fullName>
    </submittedName>
</protein>
<proteinExistence type="predicted"/>
<keyword evidence="2" id="KW-0808">Transferase</keyword>
<dbReference type="EMBL" id="QYBC01000019">
    <property type="protein sequence ID" value="RYB02567.1"/>
    <property type="molecule type" value="Genomic_DNA"/>
</dbReference>
<keyword evidence="2" id="KW-0489">Methyltransferase</keyword>
<reference evidence="2 3" key="2">
    <citation type="submission" date="2019-02" db="EMBL/GenBank/DDBJ databases">
        <title>'Lichenibacterium ramalinii' gen. nov. sp. nov., 'Lichenibacterium minor' gen. nov. sp. nov.</title>
        <authorList>
            <person name="Pankratov T."/>
        </authorList>
    </citation>
    <scope>NUCLEOTIDE SEQUENCE [LARGE SCALE GENOMIC DNA]</scope>
    <source>
        <strain evidence="2 3">RmlP001</strain>
    </source>
</reference>
<dbReference type="Gene3D" id="2.170.270.10">
    <property type="entry name" value="SET domain"/>
    <property type="match status" value="1"/>
</dbReference>
<dbReference type="CDD" id="cd08161">
    <property type="entry name" value="SET"/>
    <property type="match status" value="1"/>
</dbReference>
<comment type="caution">
    <text evidence="2">The sequence shown here is derived from an EMBL/GenBank/DDBJ whole genome shotgun (WGS) entry which is preliminary data.</text>
</comment>
<dbReference type="SMART" id="SM00317">
    <property type="entry name" value="SET"/>
    <property type="match status" value="1"/>
</dbReference>
<dbReference type="PROSITE" id="PS50280">
    <property type="entry name" value="SET"/>
    <property type="match status" value="1"/>
</dbReference>
<dbReference type="GO" id="GO:0032259">
    <property type="term" value="P:methylation"/>
    <property type="evidence" value="ECO:0007669"/>
    <property type="project" value="UniProtKB-KW"/>
</dbReference>
<dbReference type="AlphaFoldDB" id="A0A4Q2R7F9"/>
<dbReference type="Proteomes" id="UP000289411">
    <property type="component" value="Unassembled WGS sequence"/>
</dbReference>
<reference evidence="2 3" key="1">
    <citation type="submission" date="2018-09" db="EMBL/GenBank/DDBJ databases">
        <authorList>
            <person name="Grouzdev D.S."/>
            <person name="Krutkina M.S."/>
        </authorList>
    </citation>
    <scope>NUCLEOTIDE SEQUENCE [LARGE SCALE GENOMIC DNA]</scope>
    <source>
        <strain evidence="2 3">RmlP001</strain>
    </source>
</reference>
<accession>A0A4Q2R7F9</accession>
<evidence type="ECO:0000313" key="2">
    <source>
        <dbReference type="EMBL" id="RYB02567.1"/>
    </source>
</evidence>
<organism evidence="2 3">
    <name type="scientific">Lichenibacterium ramalinae</name>
    <dbReference type="NCBI Taxonomy" id="2316527"/>
    <lineage>
        <taxon>Bacteria</taxon>
        <taxon>Pseudomonadati</taxon>
        <taxon>Pseudomonadota</taxon>
        <taxon>Alphaproteobacteria</taxon>
        <taxon>Hyphomicrobiales</taxon>
        <taxon>Lichenihabitantaceae</taxon>
        <taxon>Lichenibacterium</taxon>
    </lineage>
</organism>
<feature type="domain" description="SET" evidence="1">
    <location>
        <begin position="11"/>
        <end position="126"/>
    </location>
</feature>
<dbReference type="OrthoDB" id="9804945at2"/>
<sequence length="144" mass="15557">MTSAPGPLPHDGLYTRLGVSPGLGVGVFALRDIPQGTNPFRGETAALARIPAATVEAIADPAARRMYLDFCPLVDGHFLAPSSFNAMTVSWYMNHSDRPNIACDPDLNFLAARPIRAGEELTVDYRTFSDHAGHFVDLWNTGAD</sequence>
<dbReference type="InterPro" id="IPR001214">
    <property type="entry name" value="SET_dom"/>
</dbReference>
<dbReference type="Pfam" id="PF00856">
    <property type="entry name" value="SET"/>
    <property type="match status" value="1"/>
</dbReference>
<evidence type="ECO:0000259" key="1">
    <source>
        <dbReference type="PROSITE" id="PS50280"/>
    </source>
</evidence>
<gene>
    <name evidence="2" type="ORF">D3272_20645</name>
</gene>
<dbReference type="GO" id="GO:0008168">
    <property type="term" value="F:methyltransferase activity"/>
    <property type="evidence" value="ECO:0007669"/>
    <property type="project" value="UniProtKB-KW"/>
</dbReference>
<keyword evidence="3" id="KW-1185">Reference proteome</keyword>
<name>A0A4Q2R7F9_9HYPH</name>
<dbReference type="RefSeq" id="WP_129221103.1">
    <property type="nucleotide sequence ID" value="NZ_QYBC01000019.1"/>
</dbReference>